<evidence type="ECO:0000313" key="2">
    <source>
        <dbReference type="Proteomes" id="UP000317977"/>
    </source>
</evidence>
<proteinExistence type="predicted"/>
<keyword evidence="2" id="KW-1185">Reference proteome</keyword>
<reference evidence="1 2" key="1">
    <citation type="submission" date="2019-02" db="EMBL/GenBank/DDBJ databases">
        <title>Deep-cultivation of Planctomycetes and their phenomic and genomic characterization uncovers novel biology.</title>
        <authorList>
            <person name="Wiegand S."/>
            <person name="Jogler M."/>
            <person name="Boedeker C."/>
            <person name="Pinto D."/>
            <person name="Vollmers J."/>
            <person name="Rivas-Marin E."/>
            <person name="Kohn T."/>
            <person name="Peeters S.H."/>
            <person name="Heuer A."/>
            <person name="Rast P."/>
            <person name="Oberbeckmann S."/>
            <person name="Bunk B."/>
            <person name="Jeske O."/>
            <person name="Meyerdierks A."/>
            <person name="Storesund J.E."/>
            <person name="Kallscheuer N."/>
            <person name="Luecker S."/>
            <person name="Lage O.M."/>
            <person name="Pohl T."/>
            <person name="Merkel B.J."/>
            <person name="Hornburger P."/>
            <person name="Mueller R.-W."/>
            <person name="Bruemmer F."/>
            <person name="Labrenz M."/>
            <person name="Spormann A.M."/>
            <person name="Op Den Camp H."/>
            <person name="Overmann J."/>
            <person name="Amann R."/>
            <person name="Jetten M.S.M."/>
            <person name="Mascher T."/>
            <person name="Medema M.H."/>
            <person name="Devos D.P."/>
            <person name="Kaster A.-K."/>
            <person name="Ovreas L."/>
            <person name="Rohde M."/>
            <person name="Galperin M.Y."/>
            <person name="Jogler C."/>
        </authorList>
    </citation>
    <scope>NUCLEOTIDE SEQUENCE [LARGE SCALE GENOMIC DNA]</scope>
    <source>
        <strain evidence="1 2">Poly59</strain>
    </source>
</reference>
<organism evidence="1 2">
    <name type="scientific">Rubripirellula reticaptiva</name>
    <dbReference type="NCBI Taxonomy" id="2528013"/>
    <lineage>
        <taxon>Bacteria</taxon>
        <taxon>Pseudomonadati</taxon>
        <taxon>Planctomycetota</taxon>
        <taxon>Planctomycetia</taxon>
        <taxon>Pirellulales</taxon>
        <taxon>Pirellulaceae</taxon>
        <taxon>Rubripirellula</taxon>
    </lineage>
</organism>
<dbReference type="Proteomes" id="UP000317977">
    <property type="component" value="Unassembled WGS sequence"/>
</dbReference>
<comment type="caution">
    <text evidence="1">The sequence shown here is derived from an EMBL/GenBank/DDBJ whole genome shotgun (WGS) entry which is preliminary data.</text>
</comment>
<dbReference type="RefSeq" id="WP_146534996.1">
    <property type="nucleotide sequence ID" value="NZ_SJPX01000003.1"/>
</dbReference>
<dbReference type="AlphaFoldDB" id="A0A5C6EVN0"/>
<dbReference type="OrthoDB" id="275994at2"/>
<name>A0A5C6EVN0_9BACT</name>
<dbReference type="EMBL" id="SJPX01000003">
    <property type="protein sequence ID" value="TWU51696.1"/>
    <property type="molecule type" value="Genomic_DNA"/>
</dbReference>
<accession>A0A5C6EVN0</accession>
<protein>
    <submittedName>
        <fullName evidence="1">Uncharacterized protein</fullName>
    </submittedName>
</protein>
<evidence type="ECO:0000313" key="1">
    <source>
        <dbReference type="EMBL" id="TWU51696.1"/>
    </source>
</evidence>
<sequence length="120" mass="13698">MKTSNPNAEPVLFKGSMKVGYFNAQLFVDMAVTPPTLLLRASLKSFRIDRENVLGMDELWLFGFIWRGIRIRHCQPGLATKVIFRPSMKRETFWSRFGELGWSWGPNGHPVSEPETNGTP</sequence>
<gene>
    <name evidence="1" type="ORF">Poly59_32910</name>
</gene>